<dbReference type="AlphaFoldDB" id="A0A371GWE2"/>
<evidence type="ECO:0000313" key="2">
    <source>
        <dbReference type="EMBL" id="RDX94867.1"/>
    </source>
</evidence>
<dbReference type="InterPro" id="IPR013103">
    <property type="entry name" value="RVT_2"/>
</dbReference>
<dbReference type="Pfam" id="PF07727">
    <property type="entry name" value="RVT_2"/>
    <property type="match status" value="1"/>
</dbReference>
<evidence type="ECO:0000259" key="1">
    <source>
        <dbReference type="Pfam" id="PF07727"/>
    </source>
</evidence>
<reference evidence="2" key="1">
    <citation type="submission" date="2018-05" db="EMBL/GenBank/DDBJ databases">
        <title>Draft genome of Mucuna pruriens seed.</title>
        <authorList>
            <person name="Nnadi N.E."/>
            <person name="Vos R."/>
            <person name="Hasami M.H."/>
            <person name="Devisetty U.K."/>
            <person name="Aguiy J.C."/>
        </authorList>
    </citation>
    <scope>NUCLEOTIDE SEQUENCE [LARGE SCALE GENOMIC DNA]</scope>
    <source>
        <strain evidence="2">JCA_2017</strain>
    </source>
</reference>
<keyword evidence="3" id="KW-1185">Reference proteome</keyword>
<feature type="domain" description="Reverse transcriptase Ty1/copia-type" evidence="1">
    <location>
        <begin position="102"/>
        <end position="164"/>
    </location>
</feature>
<protein>
    <recommendedName>
        <fullName evidence="1">Reverse transcriptase Ty1/copia-type domain-containing protein</fullName>
    </recommendedName>
</protein>
<comment type="caution">
    <text evidence="2">The sequence shown here is derived from an EMBL/GenBank/DDBJ whole genome shotgun (WGS) entry which is preliminary data.</text>
</comment>
<proteinExistence type="predicted"/>
<sequence length="165" mass="19246">MKQDHIVEGVPPTKKLELKIKTTRRTRNTKVKCVRFGNNKLILAKGKGTIVIMSYPRFKVIFEDKIFAIKEPTDQEMFEVKMNSKSFSFDEGGACCFFNYNKHDTIKLLLTIVAQKGWQVFYTNVMSSFLNGFLHKEIYVEQPKGFVIKDKEDKVYLLKKTIYTI</sequence>
<dbReference type="Proteomes" id="UP000257109">
    <property type="component" value="Unassembled WGS sequence"/>
</dbReference>
<organism evidence="2 3">
    <name type="scientific">Mucuna pruriens</name>
    <name type="common">Velvet bean</name>
    <name type="synonym">Dolichos pruriens</name>
    <dbReference type="NCBI Taxonomy" id="157652"/>
    <lineage>
        <taxon>Eukaryota</taxon>
        <taxon>Viridiplantae</taxon>
        <taxon>Streptophyta</taxon>
        <taxon>Embryophyta</taxon>
        <taxon>Tracheophyta</taxon>
        <taxon>Spermatophyta</taxon>
        <taxon>Magnoliopsida</taxon>
        <taxon>eudicotyledons</taxon>
        <taxon>Gunneridae</taxon>
        <taxon>Pentapetalae</taxon>
        <taxon>rosids</taxon>
        <taxon>fabids</taxon>
        <taxon>Fabales</taxon>
        <taxon>Fabaceae</taxon>
        <taxon>Papilionoideae</taxon>
        <taxon>50 kb inversion clade</taxon>
        <taxon>NPAAA clade</taxon>
        <taxon>indigoferoid/millettioid clade</taxon>
        <taxon>Phaseoleae</taxon>
        <taxon>Mucuna</taxon>
    </lineage>
</organism>
<name>A0A371GWE2_MUCPR</name>
<gene>
    <name evidence="2" type="ORF">CR513_22705</name>
</gene>
<accession>A0A371GWE2</accession>
<evidence type="ECO:0000313" key="3">
    <source>
        <dbReference type="Proteomes" id="UP000257109"/>
    </source>
</evidence>
<feature type="non-terminal residue" evidence="2">
    <location>
        <position position="1"/>
    </location>
</feature>
<dbReference type="EMBL" id="QJKJ01004263">
    <property type="protein sequence ID" value="RDX94867.1"/>
    <property type="molecule type" value="Genomic_DNA"/>
</dbReference>